<accession>A0A915HMS8</accession>
<dbReference type="Proteomes" id="UP000887565">
    <property type="component" value="Unplaced"/>
</dbReference>
<proteinExistence type="predicted"/>
<name>A0A915HMS8_ROMCU</name>
<organism evidence="1 2">
    <name type="scientific">Romanomermis culicivorax</name>
    <name type="common">Nematode worm</name>
    <dbReference type="NCBI Taxonomy" id="13658"/>
    <lineage>
        <taxon>Eukaryota</taxon>
        <taxon>Metazoa</taxon>
        <taxon>Ecdysozoa</taxon>
        <taxon>Nematoda</taxon>
        <taxon>Enoplea</taxon>
        <taxon>Dorylaimia</taxon>
        <taxon>Mermithida</taxon>
        <taxon>Mermithoidea</taxon>
        <taxon>Mermithidae</taxon>
        <taxon>Romanomermis</taxon>
    </lineage>
</organism>
<evidence type="ECO:0000313" key="1">
    <source>
        <dbReference type="Proteomes" id="UP000887565"/>
    </source>
</evidence>
<keyword evidence="1" id="KW-1185">Reference proteome</keyword>
<sequence length="78" mass="9388">IHKYDASYEKQVKCGFPTSKAFLSYTHCLRRNRRINPKIVKNSLKKYDDDVEKRDYIFNLAMAYMRKDFVKPQRPSKP</sequence>
<dbReference type="WBParaSite" id="nRc.2.0.1.t02652-RA">
    <property type="protein sequence ID" value="nRc.2.0.1.t02652-RA"/>
    <property type="gene ID" value="nRc.2.0.1.g02652"/>
</dbReference>
<protein>
    <submittedName>
        <fullName evidence="2">Uncharacterized protein</fullName>
    </submittedName>
</protein>
<evidence type="ECO:0000313" key="2">
    <source>
        <dbReference type="WBParaSite" id="nRc.2.0.1.t02652-RA"/>
    </source>
</evidence>
<dbReference type="AlphaFoldDB" id="A0A915HMS8"/>
<reference evidence="2" key="1">
    <citation type="submission" date="2022-11" db="UniProtKB">
        <authorList>
            <consortium name="WormBaseParasite"/>
        </authorList>
    </citation>
    <scope>IDENTIFICATION</scope>
</reference>